<organism evidence="1 2">
    <name type="scientific">Heterobasidion irregulare (strain TC 32-1)</name>
    <dbReference type="NCBI Taxonomy" id="747525"/>
    <lineage>
        <taxon>Eukaryota</taxon>
        <taxon>Fungi</taxon>
        <taxon>Dikarya</taxon>
        <taxon>Basidiomycota</taxon>
        <taxon>Agaricomycotina</taxon>
        <taxon>Agaricomycetes</taxon>
        <taxon>Russulales</taxon>
        <taxon>Bondarzewiaceae</taxon>
        <taxon>Heterobasidion</taxon>
        <taxon>Heterobasidion annosum species complex</taxon>
    </lineage>
</organism>
<gene>
    <name evidence="1" type="ORF">HETIRDRAFT_168889</name>
</gene>
<evidence type="ECO:0008006" key="3">
    <source>
        <dbReference type="Google" id="ProtNLM"/>
    </source>
</evidence>
<sequence length="202" mass="23311">MFSMPQGETVQEGSSNSIPIILPTDITVFDFKNFLKAKRAQLVGESASLTGEEWLSVLKLSDLWELPGLRTKAINAVESHIHNLSTVDMILLAKKYCVSKWLMRGYVALAKRTDVITPDESVRLGVYTSCRLAEVRDKSWKYVCHYGRLSNSYYARDYRGCFDFVEEVRRVFRDELMEDEEYRAVHLKQRHSSTSCHRLSQC</sequence>
<reference evidence="1 2" key="1">
    <citation type="journal article" date="2012" name="New Phytol.">
        <title>Insight into trade-off between wood decay and parasitism from the genome of a fungal forest pathogen.</title>
        <authorList>
            <person name="Olson A."/>
            <person name="Aerts A."/>
            <person name="Asiegbu F."/>
            <person name="Belbahri L."/>
            <person name="Bouzid O."/>
            <person name="Broberg A."/>
            <person name="Canback B."/>
            <person name="Coutinho P.M."/>
            <person name="Cullen D."/>
            <person name="Dalman K."/>
            <person name="Deflorio G."/>
            <person name="van Diepen L.T."/>
            <person name="Dunand C."/>
            <person name="Duplessis S."/>
            <person name="Durling M."/>
            <person name="Gonthier P."/>
            <person name="Grimwood J."/>
            <person name="Fossdal C.G."/>
            <person name="Hansson D."/>
            <person name="Henrissat B."/>
            <person name="Hietala A."/>
            <person name="Himmelstrand K."/>
            <person name="Hoffmeister D."/>
            <person name="Hogberg N."/>
            <person name="James T.Y."/>
            <person name="Karlsson M."/>
            <person name="Kohler A."/>
            <person name="Kues U."/>
            <person name="Lee Y.H."/>
            <person name="Lin Y.C."/>
            <person name="Lind M."/>
            <person name="Lindquist E."/>
            <person name="Lombard V."/>
            <person name="Lucas S."/>
            <person name="Lunden K."/>
            <person name="Morin E."/>
            <person name="Murat C."/>
            <person name="Park J."/>
            <person name="Raffaello T."/>
            <person name="Rouze P."/>
            <person name="Salamov A."/>
            <person name="Schmutz J."/>
            <person name="Solheim H."/>
            <person name="Stahlberg J."/>
            <person name="Velez H."/>
            <person name="de Vries R.P."/>
            <person name="Wiebenga A."/>
            <person name="Woodward S."/>
            <person name="Yakovlev I."/>
            <person name="Garbelotto M."/>
            <person name="Martin F."/>
            <person name="Grigoriev I.V."/>
            <person name="Stenlid J."/>
        </authorList>
    </citation>
    <scope>NUCLEOTIDE SEQUENCE [LARGE SCALE GENOMIC DNA]</scope>
    <source>
        <strain evidence="1 2">TC 32-1</strain>
    </source>
</reference>
<dbReference type="InParanoid" id="W4K9Y7"/>
<dbReference type="KEGG" id="hir:HETIRDRAFT_168889"/>
<dbReference type="GeneID" id="20668189"/>
<keyword evidence="2" id="KW-1185">Reference proteome</keyword>
<evidence type="ECO:0000313" key="1">
    <source>
        <dbReference type="EMBL" id="ETW82160.1"/>
    </source>
</evidence>
<dbReference type="RefSeq" id="XP_009546715.1">
    <property type="nucleotide sequence ID" value="XM_009548420.1"/>
</dbReference>
<dbReference type="EMBL" id="KI925458">
    <property type="protein sequence ID" value="ETW82160.1"/>
    <property type="molecule type" value="Genomic_DNA"/>
</dbReference>
<name>W4K9Y7_HETIT</name>
<proteinExistence type="predicted"/>
<dbReference type="HOGENOM" id="CLU_047592_2_1_1"/>
<dbReference type="AlphaFoldDB" id="W4K9Y7"/>
<dbReference type="Proteomes" id="UP000030671">
    <property type="component" value="Unassembled WGS sequence"/>
</dbReference>
<dbReference type="OrthoDB" id="2367075at2759"/>
<accession>W4K9Y7</accession>
<evidence type="ECO:0000313" key="2">
    <source>
        <dbReference type="Proteomes" id="UP000030671"/>
    </source>
</evidence>
<protein>
    <recommendedName>
        <fullName evidence="3">BTB domain-containing protein</fullName>
    </recommendedName>
</protein>